<dbReference type="Pfam" id="PF04661">
    <property type="entry name" value="Pox_I3"/>
    <property type="match status" value="1"/>
</dbReference>
<reference evidence="9 10" key="1">
    <citation type="submission" date="2019-04" db="EMBL/GenBank/DDBJ databases">
        <title>Identification of a recombinant Myxoma virus infecting Iberian hare.</title>
        <authorList>
            <person name="Agueda-Pinto A."/>
            <person name="Lemos de Matos A."/>
            <person name="Abrantes M."/>
            <person name="Kraberger S."/>
            <person name="Gortazar C."/>
            <person name="McFadden G."/>
            <person name="Varsani A."/>
            <person name="Esteves P.J."/>
        </authorList>
    </citation>
    <scope>NUCLEOTIDE SEQUENCE [LARGE SCALE GENOMIC DNA]</scope>
    <source>
        <strain evidence="9">Toledo</strain>
    </source>
</reference>
<keyword evidence="4 8" id="KW-1035">Host cytoplasm</keyword>
<protein>
    <recommendedName>
        <fullName evidence="7 8">Protein OPG079</fullName>
    </recommendedName>
</protein>
<dbReference type="InterPro" id="IPR006754">
    <property type="entry name" value="Poxvirus_I3_ssDNA-bd"/>
</dbReference>
<evidence type="ECO:0000256" key="1">
    <source>
        <dbReference type="ARBA" id="ARBA00022518"/>
    </source>
</evidence>
<evidence type="ECO:0000256" key="2">
    <source>
        <dbReference type="ARBA" id="ARBA00023067"/>
    </source>
</evidence>
<dbReference type="PIRSF" id="PIRSF003767">
    <property type="entry name" value="VAC_I3L"/>
    <property type="match status" value="1"/>
</dbReference>
<dbReference type="GO" id="GO:0003697">
    <property type="term" value="F:single-stranded DNA binding"/>
    <property type="evidence" value="ECO:0007669"/>
    <property type="project" value="UniProtKB-UniRule"/>
</dbReference>
<sequence length="270" mass="30046">MRKAVVKHVVKKQQDGEEPAHATCGGTVEFLKTLSKSTEKCIDSVTLLPSQYPACSLINIKLVESLASRMTSTYILLEGEAKIYKNKKSDCRGDNAYFLMIKPTAVSPMMYQLLECVYGNIRDGKRVPPSLCGINVAELEEKTLNKGCIFVNKLSGAVVEYKINGGKSKVRLIDEELESLAKRDKQISKTILVPIVFYRNSSTSKITFALKKLIIERDFSANVVDVDGKNEKISMVESTEEDLSRGLGVMELDDCIVEEEEEVESSLFNV</sequence>
<comment type="subcellular location">
    <subcellularLocation>
        <location evidence="8">Host cytoplasm</location>
    </subcellularLocation>
    <text evidence="8">Localizes in cytoplasmic virus factories, where it is associated with viral DNA.</text>
</comment>
<dbReference type="GO" id="GO:0030261">
    <property type="term" value="P:chromosome condensation"/>
    <property type="evidence" value="ECO:0007669"/>
    <property type="project" value="UniProtKB-UniRule"/>
</dbReference>
<accession>A0A4P8ETH6</accession>
<evidence type="ECO:0000256" key="5">
    <source>
        <dbReference type="ARBA" id="ARBA00034682"/>
    </source>
</evidence>
<evidence type="ECO:0000313" key="9">
    <source>
        <dbReference type="EMBL" id="QCO69453.1"/>
    </source>
</evidence>
<dbReference type="Proteomes" id="UP000299834">
    <property type="component" value="Segment"/>
</dbReference>
<keyword evidence="2 8" id="KW-0226">DNA condensation</keyword>
<comment type="subunit">
    <text evidence="8">Homoomultimer. Interacts with the small subunit of ribonucleotide reductase.</text>
</comment>
<name>A0A4P8ETH6_9POXV</name>
<evidence type="ECO:0000256" key="6">
    <source>
        <dbReference type="ARBA" id="ARBA00034757"/>
    </source>
</evidence>
<evidence type="ECO:0000313" key="10">
    <source>
        <dbReference type="Proteomes" id="UP000299834"/>
    </source>
</evidence>
<dbReference type="GO" id="GO:0030430">
    <property type="term" value="C:host cell cytoplasm"/>
    <property type="evidence" value="ECO:0007669"/>
    <property type="project" value="UniProtKB-SubCell"/>
</dbReference>
<keyword evidence="3 8" id="KW-0238">DNA-binding</keyword>
<evidence type="ECO:0000256" key="3">
    <source>
        <dbReference type="ARBA" id="ARBA00023125"/>
    </source>
</evidence>
<evidence type="ECO:0000256" key="7">
    <source>
        <dbReference type="ARBA" id="ARBA00034817"/>
    </source>
</evidence>
<evidence type="ECO:0000256" key="8">
    <source>
        <dbReference type="PIRNR" id="PIRNR003767"/>
    </source>
</evidence>
<comment type="similarity">
    <text evidence="6 8">Belongs to the orthopoxvirus OPG079 family.</text>
</comment>
<evidence type="ECO:0000256" key="4">
    <source>
        <dbReference type="ARBA" id="ARBA00023200"/>
    </source>
</evidence>
<comment type="function">
    <text evidence="5">Plays an essential role in viral DNA replication. Binds to ssDNA with high affinity and localizes to cytoplasmic factories where nascent viral genomes accumulate. May disrupt loops, hairpins and other secondary structures present on ssDNA to reduce and eliminate pausing of viral DNA polymerase at specific sites during elongation.</text>
</comment>
<dbReference type="EMBL" id="MK836424">
    <property type="protein sequence ID" value="QCO69453.1"/>
    <property type="molecule type" value="Genomic_DNA"/>
</dbReference>
<keyword evidence="1" id="KW-0244">Early protein</keyword>
<organism evidence="9 10">
    <name type="scientific">Myxoma virus</name>
    <dbReference type="NCBI Taxonomy" id="10273"/>
    <lineage>
        <taxon>Viruses</taxon>
        <taxon>Varidnaviria</taxon>
        <taxon>Bamfordvirae</taxon>
        <taxon>Nucleocytoviricota</taxon>
        <taxon>Pokkesviricetes</taxon>
        <taxon>Chitovirales</taxon>
        <taxon>Poxviridae</taxon>
        <taxon>Chordopoxvirinae</taxon>
        <taxon>Leporipoxvirus</taxon>
        <taxon>Leporipoxvirus myxoma</taxon>
    </lineage>
</organism>
<proteinExistence type="inferred from homology"/>